<dbReference type="PANTHER" id="PTHR43585">
    <property type="entry name" value="FUMIPYRROLE BIOSYNTHESIS PROTEIN C"/>
    <property type="match status" value="1"/>
</dbReference>
<organism evidence="6 7">
    <name type="scientific">Vogesella fluminis</name>
    <dbReference type="NCBI Taxonomy" id="1069161"/>
    <lineage>
        <taxon>Bacteria</taxon>
        <taxon>Pseudomonadati</taxon>
        <taxon>Pseudomonadota</taxon>
        <taxon>Betaproteobacteria</taxon>
        <taxon>Neisseriales</taxon>
        <taxon>Chromobacteriaceae</taxon>
        <taxon>Vogesella</taxon>
    </lineage>
</organism>
<evidence type="ECO:0000259" key="5">
    <source>
        <dbReference type="PROSITE" id="PS50975"/>
    </source>
</evidence>
<keyword evidence="2 4" id="KW-0547">Nucleotide-binding</keyword>
<feature type="domain" description="ATP-grasp" evidence="5">
    <location>
        <begin position="72"/>
        <end position="271"/>
    </location>
</feature>
<dbReference type="EMBL" id="BMYP01000062">
    <property type="protein sequence ID" value="GHD81877.1"/>
    <property type="molecule type" value="Genomic_DNA"/>
</dbReference>
<dbReference type="InterPro" id="IPR040570">
    <property type="entry name" value="LAL_C2"/>
</dbReference>
<accession>A0ABQ3HCF0</accession>
<sequence>MEADIPVELDLNDEETVVAKVSSLATKFAIQGVFTLNEYRIPLAARIAEALGLSRGLSYEAALNCRHKQRTRALLAAHKVGSPAFCTVKMPAEALGALRDMPCPVVVKPSNDAGSNQVIKCETPDEVWDAVTAIGRQSTNWVGQPRNPEILIEEYLDGPEFSVESCTSQGVTTVIAITQKTLDAEPSTTEIQHLVPAPIQPKVHAQIAETVSQALTALGVDNAVTHTEIRLTAGGPKIVEVNARPGGDKIPVLVRTTTGVDLHELSMHLSLGESYETYPRGEGTAGAAAIRFFTAPKAGVIRYRVVANSDGSTRLLDLSWYMRSGDTVPRTTSNYNRLGHCLIAGDSAPLVIEAIDAVERDIALTVE</sequence>
<proteinExistence type="predicted"/>
<dbReference type="InterPro" id="IPR011761">
    <property type="entry name" value="ATP-grasp"/>
</dbReference>
<evidence type="ECO:0000256" key="1">
    <source>
        <dbReference type="ARBA" id="ARBA00022598"/>
    </source>
</evidence>
<keyword evidence="3 4" id="KW-0067">ATP-binding</keyword>
<dbReference type="Proteomes" id="UP000662678">
    <property type="component" value="Unassembled WGS sequence"/>
</dbReference>
<evidence type="ECO:0000256" key="2">
    <source>
        <dbReference type="ARBA" id="ARBA00022741"/>
    </source>
</evidence>
<dbReference type="PANTHER" id="PTHR43585:SF2">
    <property type="entry name" value="ATP-GRASP ENZYME FSQD"/>
    <property type="match status" value="1"/>
</dbReference>
<dbReference type="Gene3D" id="3.40.50.20">
    <property type="match status" value="1"/>
</dbReference>
<evidence type="ECO:0000313" key="7">
    <source>
        <dbReference type="Proteomes" id="UP000662678"/>
    </source>
</evidence>
<dbReference type="Pfam" id="PF13535">
    <property type="entry name" value="ATP-grasp_4"/>
    <property type="match status" value="1"/>
</dbReference>
<dbReference type="SMART" id="SM01209">
    <property type="entry name" value="GARS_A"/>
    <property type="match status" value="1"/>
</dbReference>
<comment type="caution">
    <text evidence="6">The sequence shown here is derived from an EMBL/GenBank/DDBJ whole genome shotgun (WGS) entry which is preliminary data.</text>
</comment>
<evidence type="ECO:0000256" key="4">
    <source>
        <dbReference type="PROSITE-ProRule" id="PRU00409"/>
    </source>
</evidence>
<evidence type="ECO:0000256" key="3">
    <source>
        <dbReference type="ARBA" id="ARBA00022840"/>
    </source>
</evidence>
<dbReference type="InterPro" id="IPR052032">
    <property type="entry name" value="ATP-dep_AA_Ligase"/>
</dbReference>
<reference evidence="7" key="1">
    <citation type="journal article" date="2019" name="Int. J. Syst. Evol. Microbiol.">
        <title>The Global Catalogue of Microorganisms (GCM) 10K type strain sequencing project: providing services to taxonomists for standard genome sequencing and annotation.</title>
        <authorList>
            <consortium name="The Broad Institute Genomics Platform"/>
            <consortium name="The Broad Institute Genome Sequencing Center for Infectious Disease"/>
            <person name="Wu L."/>
            <person name="Ma J."/>
        </authorList>
    </citation>
    <scope>NUCLEOTIDE SEQUENCE [LARGE SCALE GENOMIC DNA]</scope>
    <source>
        <strain evidence="7">KCTC 23713</strain>
    </source>
</reference>
<gene>
    <name evidence="6" type="ORF">GCM10011419_28610</name>
</gene>
<dbReference type="Pfam" id="PF18603">
    <property type="entry name" value="LAL_C2"/>
    <property type="match status" value="1"/>
</dbReference>
<dbReference type="Gene3D" id="3.30.470.20">
    <property type="entry name" value="ATP-grasp fold, B domain"/>
    <property type="match status" value="1"/>
</dbReference>
<dbReference type="PROSITE" id="PS50975">
    <property type="entry name" value="ATP_GRASP"/>
    <property type="match status" value="1"/>
</dbReference>
<evidence type="ECO:0000313" key="6">
    <source>
        <dbReference type="EMBL" id="GHD81877.1"/>
    </source>
</evidence>
<protein>
    <recommendedName>
        <fullName evidence="5">ATP-grasp domain-containing protein</fullName>
    </recommendedName>
</protein>
<keyword evidence="1" id="KW-0436">Ligase</keyword>
<keyword evidence="7" id="KW-1185">Reference proteome</keyword>
<name>A0ABQ3HCF0_9NEIS</name>
<dbReference type="SUPFAM" id="SSF56059">
    <property type="entry name" value="Glutathione synthetase ATP-binding domain-like"/>
    <property type="match status" value="1"/>
</dbReference>